<sequence length="184" mass="19989">MDLCLAISAAGDSIQRRSFSVEAITSPSRHRFVLAPDPDPDPPSFASPLDMLTVISPPDPPDPPDPLDSSQSILHVPATSAPYPGSTTSSFADLVVVSFGVRLFASLFFFSSEMCSFQMGSSREIDLCLSYAQSSLPLDTPLEGWKMSELGMIHNQISFFDHLSPGIRAMSLPRHRYCKDLPPG</sequence>
<evidence type="ECO:0000313" key="3">
    <source>
        <dbReference type="Proteomes" id="UP000489600"/>
    </source>
</evidence>
<name>A0A565C9F9_9BRAS</name>
<comment type="caution">
    <text evidence="2">The sequence shown here is derived from an EMBL/GenBank/DDBJ whole genome shotgun (WGS) entry which is preliminary data.</text>
</comment>
<evidence type="ECO:0000313" key="2">
    <source>
        <dbReference type="EMBL" id="VVB10298.1"/>
    </source>
</evidence>
<reference evidence="2" key="1">
    <citation type="submission" date="2019-07" db="EMBL/GenBank/DDBJ databases">
        <authorList>
            <person name="Dittberner H."/>
        </authorList>
    </citation>
    <scope>NUCLEOTIDE SEQUENCE [LARGE SCALE GENOMIC DNA]</scope>
</reference>
<dbReference type="Proteomes" id="UP000489600">
    <property type="component" value="Unassembled WGS sequence"/>
</dbReference>
<dbReference type="EMBL" id="CABITT030000007">
    <property type="protein sequence ID" value="VVB10298.1"/>
    <property type="molecule type" value="Genomic_DNA"/>
</dbReference>
<evidence type="ECO:0000256" key="1">
    <source>
        <dbReference type="SAM" id="MobiDB-lite"/>
    </source>
</evidence>
<feature type="region of interest" description="Disordered" evidence="1">
    <location>
        <begin position="31"/>
        <end position="72"/>
    </location>
</feature>
<protein>
    <submittedName>
        <fullName evidence="2">Uncharacterized protein</fullName>
    </submittedName>
</protein>
<feature type="compositionally biased region" description="Pro residues" evidence="1">
    <location>
        <begin position="57"/>
        <end position="66"/>
    </location>
</feature>
<organism evidence="2 3">
    <name type="scientific">Arabis nemorensis</name>
    <dbReference type="NCBI Taxonomy" id="586526"/>
    <lineage>
        <taxon>Eukaryota</taxon>
        <taxon>Viridiplantae</taxon>
        <taxon>Streptophyta</taxon>
        <taxon>Embryophyta</taxon>
        <taxon>Tracheophyta</taxon>
        <taxon>Spermatophyta</taxon>
        <taxon>Magnoliopsida</taxon>
        <taxon>eudicotyledons</taxon>
        <taxon>Gunneridae</taxon>
        <taxon>Pentapetalae</taxon>
        <taxon>rosids</taxon>
        <taxon>malvids</taxon>
        <taxon>Brassicales</taxon>
        <taxon>Brassicaceae</taxon>
        <taxon>Arabideae</taxon>
        <taxon>Arabis</taxon>
    </lineage>
</organism>
<gene>
    <name evidence="2" type="ORF">ANE_LOCUS20742</name>
</gene>
<proteinExistence type="predicted"/>
<dbReference type="AlphaFoldDB" id="A0A565C9F9"/>
<keyword evidence="3" id="KW-1185">Reference proteome</keyword>
<accession>A0A565C9F9</accession>